<dbReference type="Pfam" id="PF01042">
    <property type="entry name" value="Ribonuc_L-PSP"/>
    <property type="match status" value="1"/>
</dbReference>
<organism evidence="2 3">
    <name type="scientific">Fusarium ambrosium</name>
    <dbReference type="NCBI Taxonomy" id="131363"/>
    <lineage>
        <taxon>Eukaryota</taxon>
        <taxon>Fungi</taxon>
        <taxon>Dikarya</taxon>
        <taxon>Ascomycota</taxon>
        <taxon>Pezizomycotina</taxon>
        <taxon>Sordariomycetes</taxon>
        <taxon>Hypocreomycetidae</taxon>
        <taxon>Hypocreales</taxon>
        <taxon>Nectriaceae</taxon>
        <taxon>Fusarium</taxon>
        <taxon>Fusarium solani species complex</taxon>
    </lineage>
</organism>
<dbReference type="SUPFAM" id="SSF55298">
    <property type="entry name" value="YjgF-like"/>
    <property type="match status" value="1"/>
</dbReference>
<dbReference type="InterPro" id="IPR035959">
    <property type="entry name" value="RutC-like_sf"/>
</dbReference>
<dbReference type="PANTHER" id="PTHR11803:SF42">
    <property type="entry name" value="MMF1"/>
    <property type="match status" value="1"/>
</dbReference>
<dbReference type="Gene3D" id="3.30.1330.40">
    <property type="entry name" value="RutC-like"/>
    <property type="match status" value="1"/>
</dbReference>
<accession>A0A428S8D9</accession>
<comment type="caution">
    <text evidence="2">The sequence shown here is derived from an EMBL/GenBank/DDBJ whole genome shotgun (WGS) entry which is preliminary data.</text>
</comment>
<dbReference type="AlphaFoldDB" id="A0A428S8D9"/>
<dbReference type="Proteomes" id="UP000288429">
    <property type="component" value="Unassembled WGS sequence"/>
</dbReference>
<dbReference type="NCBIfam" id="TIGR00004">
    <property type="entry name" value="Rid family detoxifying hydrolase"/>
    <property type="match status" value="1"/>
</dbReference>
<name>A0A428S8D9_9HYPO</name>
<comment type="similarity">
    <text evidence="1">Belongs to the RutC family.</text>
</comment>
<evidence type="ECO:0000313" key="2">
    <source>
        <dbReference type="EMBL" id="RSL86080.1"/>
    </source>
</evidence>
<protein>
    <submittedName>
        <fullName evidence="2">Uncharacterized protein</fullName>
    </submittedName>
</protein>
<evidence type="ECO:0000313" key="3">
    <source>
        <dbReference type="Proteomes" id="UP000288429"/>
    </source>
</evidence>
<keyword evidence="3" id="KW-1185">Reference proteome</keyword>
<evidence type="ECO:0000256" key="1">
    <source>
        <dbReference type="ARBA" id="ARBA00010552"/>
    </source>
</evidence>
<proteinExistence type="inferred from homology"/>
<dbReference type="InterPro" id="IPR006175">
    <property type="entry name" value="YjgF/YER057c/UK114"/>
</dbReference>
<dbReference type="InterPro" id="IPR006056">
    <property type="entry name" value="RidA"/>
</dbReference>
<gene>
    <name evidence="2" type="ORF">CDV31_016457</name>
</gene>
<dbReference type="GO" id="GO:0019239">
    <property type="term" value="F:deaminase activity"/>
    <property type="evidence" value="ECO:0007669"/>
    <property type="project" value="TreeGrafter"/>
</dbReference>
<dbReference type="EMBL" id="NIZV01000542">
    <property type="protein sequence ID" value="RSL86080.1"/>
    <property type="molecule type" value="Genomic_DNA"/>
</dbReference>
<sequence>MSTLAKKEVRTNGAPAPKSFLSQGVVVGNMVYVSGSLGMNPDTGKMVEGTITDRTIQALKNISSILEAADTSMANLVKVNVFITDMKDFSAMNEGYLKEVRAGVMPVRTCVAVKQLPFDSDVEIEASAHLPSSNL</sequence>
<dbReference type="CDD" id="cd00448">
    <property type="entry name" value="YjgF_YER057c_UK114_family"/>
    <property type="match status" value="1"/>
</dbReference>
<reference evidence="2 3" key="1">
    <citation type="submission" date="2017-06" db="EMBL/GenBank/DDBJ databases">
        <title>Cmopartive genomic analysis of Ambrosia Fusariam Clade fungi.</title>
        <authorList>
            <person name="Stajich J.E."/>
            <person name="Carrillo J."/>
            <person name="Kijimoto T."/>
            <person name="Eskalen A."/>
            <person name="O'Donnell K."/>
            <person name="Kasson M."/>
        </authorList>
    </citation>
    <scope>NUCLEOTIDE SEQUENCE [LARGE SCALE GENOMIC DNA]</scope>
    <source>
        <strain evidence="2 3">NRRL 20438</strain>
    </source>
</reference>
<dbReference type="PANTHER" id="PTHR11803">
    <property type="entry name" value="2-IMINOBUTANOATE/2-IMINOPROPANOATE DEAMINASE RIDA"/>
    <property type="match status" value="1"/>
</dbReference>
<dbReference type="GO" id="GO:0005829">
    <property type="term" value="C:cytosol"/>
    <property type="evidence" value="ECO:0007669"/>
    <property type="project" value="TreeGrafter"/>
</dbReference>
<dbReference type="GO" id="GO:0005739">
    <property type="term" value="C:mitochondrion"/>
    <property type="evidence" value="ECO:0007669"/>
    <property type="project" value="TreeGrafter"/>
</dbReference>
<dbReference type="FunFam" id="3.30.1330.40:FF:000001">
    <property type="entry name" value="L-PSP family endoribonuclease"/>
    <property type="match status" value="1"/>
</dbReference>